<dbReference type="EMBL" id="JARAKH010000003">
    <property type="protein sequence ID" value="KAK8405612.1"/>
    <property type="molecule type" value="Genomic_DNA"/>
</dbReference>
<evidence type="ECO:0000256" key="2">
    <source>
        <dbReference type="ARBA" id="ARBA00022737"/>
    </source>
</evidence>
<name>A0AAW0UZT8_SCYPA</name>
<dbReference type="SMART" id="SM00355">
    <property type="entry name" value="ZnF_C2H2"/>
    <property type="match status" value="2"/>
</dbReference>
<comment type="caution">
    <text evidence="7">The sequence shown here is derived from an EMBL/GenBank/DDBJ whole genome shotgun (WGS) entry which is preliminary data.</text>
</comment>
<organism evidence="7 8">
    <name type="scientific">Scylla paramamosain</name>
    <name type="common">Mud crab</name>
    <dbReference type="NCBI Taxonomy" id="85552"/>
    <lineage>
        <taxon>Eukaryota</taxon>
        <taxon>Metazoa</taxon>
        <taxon>Ecdysozoa</taxon>
        <taxon>Arthropoda</taxon>
        <taxon>Crustacea</taxon>
        <taxon>Multicrustacea</taxon>
        <taxon>Malacostraca</taxon>
        <taxon>Eumalacostraca</taxon>
        <taxon>Eucarida</taxon>
        <taxon>Decapoda</taxon>
        <taxon>Pleocyemata</taxon>
        <taxon>Brachyura</taxon>
        <taxon>Eubrachyura</taxon>
        <taxon>Portunoidea</taxon>
        <taxon>Portunidae</taxon>
        <taxon>Portuninae</taxon>
        <taxon>Scylla</taxon>
    </lineage>
</organism>
<dbReference type="Pfam" id="PF00096">
    <property type="entry name" value="zf-C2H2"/>
    <property type="match status" value="1"/>
</dbReference>
<evidence type="ECO:0000256" key="3">
    <source>
        <dbReference type="ARBA" id="ARBA00022771"/>
    </source>
</evidence>
<evidence type="ECO:0000313" key="7">
    <source>
        <dbReference type="EMBL" id="KAK8405612.1"/>
    </source>
</evidence>
<feature type="domain" description="C2H2-type" evidence="6">
    <location>
        <begin position="7"/>
        <end position="34"/>
    </location>
</feature>
<gene>
    <name evidence="7" type="ORF">O3P69_001850</name>
</gene>
<accession>A0AAW0UZT8</accession>
<protein>
    <recommendedName>
        <fullName evidence="6">C2H2-type domain-containing protein</fullName>
    </recommendedName>
</protein>
<keyword evidence="3 5" id="KW-0863">Zinc-finger</keyword>
<evidence type="ECO:0000256" key="4">
    <source>
        <dbReference type="ARBA" id="ARBA00022833"/>
    </source>
</evidence>
<feature type="domain" description="C2H2-type" evidence="6">
    <location>
        <begin position="35"/>
        <end position="63"/>
    </location>
</feature>
<dbReference type="PROSITE" id="PS00028">
    <property type="entry name" value="ZINC_FINGER_C2H2_1"/>
    <property type="match status" value="2"/>
</dbReference>
<dbReference type="AlphaFoldDB" id="A0AAW0UZT8"/>
<dbReference type="InterPro" id="IPR036236">
    <property type="entry name" value="Znf_C2H2_sf"/>
</dbReference>
<keyword evidence="4" id="KW-0862">Zinc</keyword>
<sequence length="76" mass="8502">MEQIRTFECEECGEVVTSNSRLIQHLLSHRGATVFCCEECEEVFLSVSQLDQHTATLHSSATKTYDCDECSSALVD</sequence>
<dbReference type="Proteomes" id="UP001487740">
    <property type="component" value="Unassembled WGS sequence"/>
</dbReference>
<reference evidence="7 8" key="1">
    <citation type="submission" date="2023-03" db="EMBL/GenBank/DDBJ databases">
        <title>High-quality genome of Scylla paramamosain provides insights in environmental adaptation.</title>
        <authorList>
            <person name="Zhang L."/>
        </authorList>
    </citation>
    <scope>NUCLEOTIDE SEQUENCE [LARGE SCALE GENOMIC DNA]</scope>
    <source>
        <strain evidence="7">LZ_2023a</strain>
        <tissue evidence="7">Muscle</tissue>
    </source>
</reference>
<dbReference type="PANTHER" id="PTHR24379">
    <property type="entry name" value="KRAB AND ZINC FINGER DOMAIN-CONTAINING"/>
    <property type="match status" value="1"/>
</dbReference>
<dbReference type="Gene3D" id="3.30.160.60">
    <property type="entry name" value="Classic Zinc Finger"/>
    <property type="match status" value="2"/>
</dbReference>
<dbReference type="GO" id="GO:0008270">
    <property type="term" value="F:zinc ion binding"/>
    <property type="evidence" value="ECO:0007669"/>
    <property type="project" value="UniProtKB-KW"/>
</dbReference>
<keyword evidence="8" id="KW-1185">Reference proteome</keyword>
<dbReference type="SUPFAM" id="SSF57667">
    <property type="entry name" value="beta-beta-alpha zinc fingers"/>
    <property type="match status" value="1"/>
</dbReference>
<evidence type="ECO:0000256" key="5">
    <source>
        <dbReference type="PROSITE-ProRule" id="PRU00042"/>
    </source>
</evidence>
<dbReference type="PANTHER" id="PTHR24379:SF121">
    <property type="entry name" value="C2H2-TYPE DOMAIN-CONTAINING PROTEIN"/>
    <property type="match status" value="1"/>
</dbReference>
<dbReference type="PROSITE" id="PS50157">
    <property type="entry name" value="ZINC_FINGER_C2H2_2"/>
    <property type="match status" value="2"/>
</dbReference>
<evidence type="ECO:0000259" key="6">
    <source>
        <dbReference type="PROSITE" id="PS50157"/>
    </source>
</evidence>
<keyword evidence="2" id="KW-0677">Repeat</keyword>
<proteinExistence type="predicted"/>
<keyword evidence="1" id="KW-0479">Metal-binding</keyword>
<dbReference type="InterPro" id="IPR013087">
    <property type="entry name" value="Znf_C2H2_type"/>
</dbReference>
<evidence type="ECO:0000313" key="8">
    <source>
        <dbReference type="Proteomes" id="UP001487740"/>
    </source>
</evidence>
<evidence type="ECO:0000256" key="1">
    <source>
        <dbReference type="ARBA" id="ARBA00022723"/>
    </source>
</evidence>